<evidence type="ECO:0000313" key="2">
    <source>
        <dbReference type="Proteomes" id="UP000709295"/>
    </source>
</evidence>
<dbReference type="EMBL" id="JAENGY010000462">
    <property type="protein sequence ID" value="KAG6962429.1"/>
    <property type="molecule type" value="Genomic_DNA"/>
</dbReference>
<accession>A0A8J5J4M0</accession>
<keyword evidence="2" id="KW-1185">Reference proteome</keyword>
<reference evidence="1" key="1">
    <citation type="submission" date="2021-01" db="EMBL/GenBank/DDBJ databases">
        <title>Phytophthora aleatoria, a newly-described species from Pinus radiata is distinct from Phytophthora cactorum isolates based on comparative genomics.</title>
        <authorList>
            <person name="Mcdougal R."/>
            <person name="Panda P."/>
            <person name="Williams N."/>
            <person name="Studholme D.J."/>
        </authorList>
    </citation>
    <scope>NUCLEOTIDE SEQUENCE</scope>
    <source>
        <strain evidence="1">NZFS 4037</strain>
    </source>
</reference>
<gene>
    <name evidence="1" type="ORF">JG688_00008608</name>
</gene>
<protein>
    <submittedName>
        <fullName evidence="1">Uncharacterized protein</fullName>
    </submittedName>
</protein>
<sequence>MIATVQHVMKTQNTFESPMDVEIEEVSSLPSSDKVESENGKGGCLKSFGQWDAGIPGAANTVSSDHSHDNLLQPCRMALCTFNAATAHFDDKAVLTRGSSGFYQSRIASGMKRINYSMTKVFFVKLHLRKRNPVSSSNIYG</sequence>
<comment type="caution">
    <text evidence="1">The sequence shown here is derived from an EMBL/GenBank/DDBJ whole genome shotgun (WGS) entry which is preliminary data.</text>
</comment>
<name>A0A8J5J4M0_9STRA</name>
<evidence type="ECO:0000313" key="1">
    <source>
        <dbReference type="EMBL" id="KAG6962429.1"/>
    </source>
</evidence>
<dbReference type="AlphaFoldDB" id="A0A8J5J4M0"/>
<organism evidence="1 2">
    <name type="scientific">Phytophthora aleatoria</name>
    <dbReference type="NCBI Taxonomy" id="2496075"/>
    <lineage>
        <taxon>Eukaryota</taxon>
        <taxon>Sar</taxon>
        <taxon>Stramenopiles</taxon>
        <taxon>Oomycota</taxon>
        <taxon>Peronosporomycetes</taxon>
        <taxon>Peronosporales</taxon>
        <taxon>Peronosporaceae</taxon>
        <taxon>Phytophthora</taxon>
    </lineage>
</organism>
<proteinExistence type="predicted"/>
<dbReference type="Proteomes" id="UP000709295">
    <property type="component" value="Unassembled WGS sequence"/>
</dbReference>